<sequence>MNYNKSQSPSTKAFSLSLENQELHKKLELLGGTDAAELLDLNIENQQVIADQEKDIARLKLKLSTYQQNQAKNEKGLENINKTMNKFKDEAEVRRLRAGDEELSKLESLEKENARLTSSLTSSSLEISTLTSKVKSLESSLDKTSSQTSHLNSKIHDLSSLNASLKSSSLALASSSSCEVSRLKLSLSLKESLVSELMESNVALVEEGAEKA</sequence>
<evidence type="ECO:0000313" key="2">
    <source>
        <dbReference type="Proteomes" id="UP001165082"/>
    </source>
</evidence>
<dbReference type="EMBL" id="BRXZ01002882">
    <property type="protein sequence ID" value="GMH72184.1"/>
    <property type="molecule type" value="Genomic_DNA"/>
</dbReference>
<dbReference type="AlphaFoldDB" id="A0A9W7E8E1"/>
<dbReference type="Proteomes" id="UP001165082">
    <property type="component" value="Unassembled WGS sequence"/>
</dbReference>
<evidence type="ECO:0000313" key="1">
    <source>
        <dbReference type="EMBL" id="GMH72184.1"/>
    </source>
</evidence>
<dbReference type="Gene3D" id="1.20.5.170">
    <property type="match status" value="1"/>
</dbReference>
<keyword evidence="2" id="KW-1185">Reference proteome</keyword>
<name>A0A9W7E8E1_9STRA</name>
<protein>
    <submittedName>
        <fullName evidence="1">Uncharacterized protein</fullName>
    </submittedName>
</protein>
<gene>
    <name evidence="1" type="ORF">TrRE_jg12244</name>
</gene>
<proteinExistence type="predicted"/>
<comment type="caution">
    <text evidence="1">The sequence shown here is derived from an EMBL/GenBank/DDBJ whole genome shotgun (WGS) entry which is preliminary data.</text>
</comment>
<feature type="non-terminal residue" evidence="1">
    <location>
        <position position="212"/>
    </location>
</feature>
<organism evidence="1 2">
    <name type="scientific">Triparma retinervis</name>
    <dbReference type="NCBI Taxonomy" id="2557542"/>
    <lineage>
        <taxon>Eukaryota</taxon>
        <taxon>Sar</taxon>
        <taxon>Stramenopiles</taxon>
        <taxon>Ochrophyta</taxon>
        <taxon>Bolidophyceae</taxon>
        <taxon>Parmales</taxon>
        <taxon>Triparmaceae</taxon>
        <taxon>Triparma</taxon>
    </lineage>
</organism>
<reference evidence="1" key="1">
    <citation type="submission" date="2022-07" db="EMBL/GenBank/DDBJ databases">
        <title>Genome analysis of Parmales, a sister group of diatoms, reveals the evolutionary specialization of diatoms from phago-mixotrophs to photoautotrophs.</title>
        <authorList>
            <person name="Ban H."/>
            <person name="Sato S."/>
            <person name="Yoshikawa S."/>
            <person name="Kazumasa Y."/>
            <person name="Nakamura Y."/>
            <person name="Ichinomiya M."/>
            <person name="Saitoh K."/>
            <person name="Sato N."/>
            <person name="Blanc-Mathieu R."/>
            <person name="Endo H."/>
            <person name="Kuwata A."/>
            <person name="Ogata H."/>
        </authorList>
    </citation>
    <scope>NUCLEOTIDE SEQUENCE</scope>
</reference>
<accession>A0A9W7E8E1</accession>
<dbReference type="OrthoDB" id="206249at2759"/>